<dbReference type="PRINTS" id="PR00081">
    <property type="entry name" value="GDHRDH"/>
</dbReference>
<gene>
    <name evidence="2" type="ORF">Ga0123461_2355</name>
</gene>
<evidence type="ECO:0000313" key="2">
    <source>
        <dbReference type="EMBL" id="ATX80755.1"/>
    </source>
</evidence>
<comment type="similarity">
    <text evidence="1">Belongs to the short-chain dehydrogenases/reductases (SDR) family.</text>
</comment>
<reference evidence="2 3" key="1">
    <citation type="submission" date="2016-12" db="EMBL/GenBank/DDBJ databases">
        <title>Isolation and genomic insights into novel planktonic Zetaproteobacteria from stratified waters of the Chesapeake Bay.</title>
        <authorList>
            <person name="McAllister S.M."/>
            <person name="Kato S."/>
            <person name="Chan C.S."/>
            <person name="Chiu B.K."/>
            <person name="Field E.K."/>
        </authorList>
    </citation>
    <scope>NUCLEOTIDE SEQUENCE [LARGE SCALE GENOMIC DNA]</scope>
    <source>
        <strain evidence="2 3">CP-5</strain>
    </source>
</reference>
<dbReference type="PANTHER" id="PTHR45458:SF1">
    <property type="entry name" value="SHORT CHAIN DEHYDROGENASE"/>
    <property type="match status" value="1"/>
</dbReference>
<dbReference type="OrthoDB" id="5786478at2"/>
<dbReference type="KEGG" id="maes:Ga0123461_2355"/>
<name>A0A2K8L0C7_MARES</name>
<dbReference type="Pfam" id="PF00106">
    <property type="entry name" value="adh_short"/>
    <property type="match status" value="1"/>
</dbReference>
<dbReference type="Proteomes" id="UP000231701">
    <property type="component" value="Chromosome"/>
</dbReference>
<keyword evidence="3" id="KW-1185">Reference proteome</keyword>
<dbReference type="GO" id="GO:0016616">
    <property type="term" value="F:oxidoreductase activity, acting on the CH-OH group of donors, NAD or NADP as acceptor"/>
    <property type="evidence" value="ECO:0007669"/>
    <property type="project" value="TreeGrafter"/>
</dbReference>
<dbReference type="AlphaFoldDB" id="A0A2K8L0C7"/>
<dbReference type="SUPFAM" id="SSF51735">
    <property type="entry name" value="NAD(P)-binding Rossmann-fold domains"/>
    <property type="match status" value="1"/>
</dbReference>
<evidence type="ECO:0000256" key="1">
    <source>
        <dbReference type="RuleBase" id="RU000363"/>
    </source>
</evidence>
<proteinExistence type="inferred from homology"/>
<dbReference type="Gene3D" id="3.40.50.720">
    <property type="entry name" value="NAD(P)-binding Rossmann-like Domain"/>
    <property type="match status" value="1"/>
</dbReference>
<dbReference type="PRINTS" id="PR00080">
    <property type="entry name" value="SDRFAMILY"/>
</dbReference>
<sequence>MNVVITGANRGIGLGFVRHYLEQGDEVWACCRSDSGALSGIVSEKLHVVRWDVGSDELPQGELPEAIDLLINNAGIYGPGKDGQSLNKVTGRTMLDVFNIDCVGPLRVVQRLAGQVIVAKGIIANISSKMGSSDDNSSGGVYAYRAAKAGLVIVSKSMAVDLAPSGVHVITLHPGWVATDMVGNVGLIDVETSVAGMSRVIAGARNFSPGQFVAFDGKVVPY</sequence>
<evidence type="ECO:0000313" key="3">
    <source>
        <dbReference type="Proteomes" id="UP000231701"/>
    </source>
</evidence>
<dbReference type="InterPro" id="IPR002347">
    <property type="entry name" value="SDR_fam"/>
</dbReference>
<dbReference type="InterPro" id="IPR036291">
    <property type="entry name" value="NAD(P)-bd_dom_sf"/>
</dbReference>
<accession>A0A2K8L0C7</accession>
<dbReference type="RefSeq" id="WP_100278814.1">
    <property type="nucleotide sequence ID" value="NZ_CP018799.1"/>
</dbReference>
<dbReference type="EMBL" id="CP018799">
    <property type="protein sequence ID" value="ATX80755.1"/>
    <property type="molecule type" value="Genomic_DNA"/>
</dbReference>
<organism evidence="2 3">
    <name type="scientific">Mariprofundus aestuarium</name>
    <dbReference type="NCBI Taxonomy" id="1921086"/>
    <lineage>
        <taxon>Bacteria</taxon>
        <taxon>Pseudomonadati</taxon>
        <taxon>Pseudomonadota</taxon>
        <taxon>Candidatius Mariprofundia</taxon>
        <taxon>Mariprofundales</taxon>
        <taxon>Mariprofundaceae</taxon>
        <taxon>Mariprofundus</taxon>
    </lineage>
</organism>
<protein>
    <submittedName>
        <fullName evidence="2">NAD(P)-dependent dehydrogenase, short-chain alcohol dehydrogenase family</fullName>
    </submittedName>
</protein>
<dbReference type="CDD" id="cd05325">
    <property type="entry name" value="carb_red_sniffer_like_SDR_c"/>
    <property type="match status" value="1"/>
</dbReference>
<dbReference type="PANTHER" id="PTHR45458">
    <property type="entry name" value="SHORT-CHAIN DEHYDROGENASE/REDUCTASE SDR"/>
    <property type="match status" value="1"/>
</dbReference>
<dbReference type="InterPro" id="IPR052184">
    <property type="entry name" value="SDR_enzymes"/>
</dbReference>